<dbReference type="EMBL" id="CP003493">
    <property type="protein sequence ID" value="AFV91149.1"/>
    <property type="molecule type" value="Genomic_DNA"/>
</dbReference>
<dbReference type="PATRIC" id="fig|1171373.8.peg.3340"/>
<dbReference type="KEGG" id="pbo:PACID_33930"/>
<sequence>MPGQCLEQSPTQVVATADLHDDTFPARPGPSGQPGPDQAQPTGRC</sequence>
<proteinExistence type="predicted"/>
<evidence type="ECO:0000313" key="2">
    <source>
        <dbReference type="EMBL" id="AFV91149.1"/>
    </source>
</evidence>
<name>K7RST5_ACIA4</name>
<accession>K7RST5</accession>
<evidence type="ECO:0000313" key="3">
    <source>
        <dbReference type="Proteomes" id="UP000000214"/>
    </source>
</evidence>
<dbReference type="Proteomes" id="UP000000214">
    <property type="component" value="Chromosome"/>
</dbReference>
<feature type="region of interest" description="Disordered" evidence="1">
    <location>
        <begin position="18"/>
        <end position="45"/>
    </location>
</feature>
<protein>
    <submittedName>
        <fullName evidence="2">Uncharacterized protein</fullName>
    </submittedName>
</protein>
<dbReference type="HOGENOM" id="CLU_3203802_0_0_11"/>
<organism evidence="2 3">
    <name type="scientific">Acidipropionibacterium acidipropionici (strain ATCC 4875 / DSM 20272 / JCM 6432 / NBRC 12425 / NCIMB 8070 / 4)</name>
    <name type="common">Propionibacterium acidipropionici</name>
    <dbReference type="NCBI Taxonomy" id="1171373"/>
    <lineage>
        <taxon>Bacteria</taxon>
        <taxon>Bacillati</taxon>
        <taxon>Actinomycetota</taxon>
        <taxon>Actinomycetes</taxon>
        <taxon>Propionibacteriales</taxon>
        <taxon>Propionibacteriaceae</taxon>
        <taxon>Acidipropionibacterium</taxon>
    </lineage>
</organism>
<gene>
    <name evidence="2" type="ordered locus">PACID_33930</name>
</gene>
<dbReference type="AlphaFoldDB" id="K7RST5"/>
<reference evidence="2 3" key="1">
    <citation type="journal article" date="2012" name="BMC Genomics">
        <title>The genome sequence of Propionibacterium acidipropionici provides insights into its biotechnological and industrial potential.</title>
        <authorList>
            <person name="Parizzi L.P."/>
            <person name="Grassi M.C."/>
            <person name="Llerena L.A."/>
            <person name="Carazzolle M.F."/>
            <person name="Queiroz V.L."/>
            <person name="Lunardi I."/>
            <person name="Zeidler A.F."/>
            <person name="Teixeira P.J."/>
            <person name="Mieczkowski P."/>
            <person name="Rincones J."/>
            <person name="Pereira G.A."/>
        </authorList>
    </citation>
    <scope>NUCLEOTIDE SEQUENCE [LARGE SCALE GENOMIC DNA]</scope>
    <source>
        <strain evidence="3">ATCC 4875 / DSM 20272 / JCM 6432 / NBRC 12425 / NCIMB 8070</strain>
    </source>
</reference>
<evidence type="ECO:0000256" key="1">
    <source>
        <dbReference type="SAM" id="MobiDB-lite"/>
    </source>
</evidence>